<keyword evidence="4" id="KW-1185">Reference proteome</keyword>
<comment type="caution">
    <text evidence="3">The sequence shown here is derived from an EMBL/GenBank/DDBJ whole genome shotgun (WGS) entry which is preliminary data.</text>
</comment>
<dbReference type="EMBL" id="JMKI01000026">
    <property type="protein sequence ID" value="KEJ92535.1"/>
    <property type="molecule type" value="Genomic_DNA"/>
</dbReference>
<dbReference type="AlphaFoldDB" id="A0A073ISN7"/>
<protein>
    <recommendedName>
        <fullName evidence="2">Putative gluconeogenesis factor</fullName>
    </recommendedName>
</protein>
<dbReference type="NCBIfam" id="TIGR01826">
    <property type="entry name" value="CofD_related"/>
    <property type="match status" value="1"/>
</dbReference>
<dbReference type="InterPro" id="IPR010119">
    <property type="entry name" value="Gluconeogen_factor"/>
</dbReference>
<dbReference type="Proteomes" id="UP000027665">
    <property type="component" value="Unassembled WGS sequence"/>
</dbReference>
<dbReference type="InterPro" id="IPR038136">
    <property type="entry name" value="CofD-like_dom_sf"/>
</dbReference>
<evidence type="ECO:0000313" key="4">
    <source>
        <dbReference type="Proteomes" id="UP000027665"/>
    </source>
</evidence>
<gene>
    <name evidence="3" type="ORF">EH55_03505</name>
</gene>
<dbReference type="GO" id="GO:0043743">
    <property type="term" value="F:LPPG:FO 2-phospho-L-lactate transferase activity"/>
    <property type="evidence" value="ECO:0007669"/>
    <property type="project" value="InterPro"/>
</dbReference>
<dbReference type="PANTHER" id="PTHR30135:SF3">
    <property type="entry name" value="GLUCONEOGENESIS FACTOR-RELATED"/>
    <property type="match status" value="1"/>
</dbReference>
<name>A0A073ISN7_9BACT</name>
<sequence>MTTLSFISAFLAAFALGGACAYFASRRRVKFIRKPPAPRHIMSNALEYRLSMGPRVVAIGGGTGLSTLLSGLKGFTRNITAVVAVTDEGGSSGRLRQEWGVLPPGDIRNCIVALAENGSALTSLLNYRFDRGELKGHSLGNIIILAATELMGDFQRAVLELNKLLAIRGQVLPVTTENVVLKGRTADGNIVTGELQVSDNGSRLTELWIEPSDAEPVDPVIAAFGDADVIVLGPGSHFTSVMPNLLLPGVAKLLKEATAPIVYIANLMTQPKETEGMNILSHIDWIAGVLGRVPDYVLANESAVPAEFISRYGKIGAEPLYLSAKEENYLESLGSKVIYGDYCEIRNGKYLRHNAQNLSETIMEISRTRQKGLE</sequence>
<dbReference type="OrthoDB" id="9783842at2"/>
<evidence type="ECO:0000256" key="2">
    <source>
        <dbReference type="HAMAP-Rule" id="MF_00973"/>
    </source>
</evidence>
<accession>A0A073ISN7</accession>
<keyword evidence="1 2" id="KW-0963">Cytoplasm</keyword>
<dbReference type="eggNOG" id="COG0391">
    <property type="taxonomic scope" value="Bacteria"/>
</dbReference>
<dbReference type="RefSeq" id="WP_037975656.1">
    <property type="nucleotide sequence ID" value="NZ_JMKI01000026.1"/>
</dbReference>
<organism evidence="3 4">
    <name type="scientific">Synergistes jonesii</name>
    <dbReference type="NCBI Taxonomy" id="2754"/>
    <lineage>
        <taxon>Bacteria</taxon>
        <taxon>Thermotogati</taxon>
        <taxon>Synergistota</taxon>
        <taxon>Synergistia</taxon>
        <taxon>Synergistales</taxon>
        <taxon>Synergistaceae</taxon>
        <taxon>Synergistes</taxon>
    </lineage>
</organism>
<dbReference type="InterPro" id="IPR002882">
    <property type="entry name" value="CofD"/>
</dbReference>
<comment type="subcellular location">
    <subcellularLocation>
        <location evidence="2">Cytoplasm</location>
    </subcellularLocation>
</comment>
<evidence type="ECO:0000313" key="3">
    <source>
        <dbReference type="EMBL" id="KEJ92535.1"/>
    </source>
</evidence>
<evidence type="ECO:0000256" key="1">
    <source>
        <dbReference type="ARBA" id="ARBA00022490"/>
    </source>
</evidence>
<dbReference type="GO" id="GO:0008360">
    <property type="term" value="P:regulation of cell shape"/>
    <property type="evidence" value="ECO:0007669"/>
    <property type="project" value="UniProtKB-UniRule"/>
</dbReference>
<dbReference type="PATRIC" id="fig|2754.20.peg.828"/>
<comment type="similarity">
    <text evidence="2">Belongs to the gluconeogenesis factor family.</text>
</comment>
<dbReference type="SUPFAM" id="SSF142338">
    <property type="entry name" value="CofD-like"/>
    <property type="match status" value="1"/>
</dbReference>
<dbReference type="GeneID" id="90983410"/>
<dbReference type="Gene3D" id="3.40.50.10680">
    <property type="entry name" value="CofD-like domains"/>
    <property type="match status" value="1"/>
</dbReference>
<comment type="function">
    <text evidence="2">Required for morphogenesis under gluconeogenic growth conditions.</text>
</comment>
<dbReference type="HAMAP" id="MF_00973">
    <property type="entry name" value="Gluconeogen_factor"/>
    <property type="match status" value="1"/>
</dbReference>
<dbReference type="STRING" id="2754.EH55_03505"/>
<dbReference type="CDD" id="cd07187">
    <property type="entry name" value="YvcK_like"/>
    <property type="match status" value="1"/>
</dbReference>
<dbReference type="GO" id="GO:0005737">
    <property type="term" value="C:cytoplasm"/>
    <property type="evidence" value="ECO:0007669"/>
    <property type="project" value="UniProtKB-SubCell"/>
</dbReference>
<proteinExistence type="inferred from homology"/>
<reference evidence="3 4" key="1">
    <citation type="submission" date="2014-04" db="EMBL/GenBank/DDBJ databases">
        <title>Draft Genome Sequence of Synergistes jonesii.</title>
        <authorList>
            <person name="Coil D.A."/>
            <person name="Eisen J.A."/>
            <person name="Holland-Moritz H.E."/>
        </authorList>
    </citation>
    <scope>NUCLEOTIDE SEQUENCE [LARGE SCALE GENOMIC DNA]</scope>
    <source>
        <strain evidence="3 4">78-1</strain>
    </source>
</reference>
<dbReference type="PANTHER" id="PTHR30135">
    <property type="entry name" value="UNCHARACTERIZED PROTEIN YVCK-RELATED"/>
    <property type="match status" value="1"/>
</dbReference>
<dbReference type="Pfam" id="PF01933">
    <property type="entry name" value="CofD"/>
    <property type="match status" value="1"/>
</dbReference>